<evidence type="ECO:0000256" key="6">
    <source>
        <dbReference type="PIRSR" id="PIRSR002419-1"/>
    </source>
</evidence>
<proteinExistence type="inferred from homology"/>
<feature type="transmembrane region" description="Helical" evidence="7">
    <location>
        <begin position="12"/>
        <end position="32"/>
    </location>
</feature>
<dbReference type="OrthoDB" id="10033535at2759"/>
<dbReference type="PANTHER" id="PTHR19282">
    <property type="entry name" value="TETRASPANIN"/>
    <property type="match status" value="1"/>
</dbReference>
<evidence type="ECO:0000313" key="8">
    <source>
        <dbReference type="EMBL" id="TKS68011.1"/>
    </source>
</evidence>
<dbReference type="Proteomes" id="UP000298787">
    <property type="component" value="Chromosome 3"/>
</dbReference>
<dbReference type="InterPro" id="IPR000301">
    <property type="entry name" value="Tetraspanin_animals"/>
</dbReference>
<keyword evidence="6" id="KW-1015">Disulfide bond</keyword>
<evidence type="ECO:0000256" key="2">
    <source>
        <dbReference type="ARBA" id="ARBA00006840"/>
    </source>
</evidence>
<reference evidence="8 9" key="1">
    <citation type="submission" date="2019-01" db="EMBL/GenBank/DDBJ databases">
        <title>Genome Assembly of Collichthys lucidus.</title>
        <authorList>
            <person name="Cai M."/>
            <person name="Xiao S."/>
        </authorList>
    </citation>
    <scope>NUCLEOTIDE SEQUENCE [LARGE SCALE GENOMIC DNA]</scope>
    <source>
        <strain evidence="8">JT15FE1705JMU</strain>
        <tissue evidence="8">Muscle</tissue>
    </source>
</reference>
<dbReference type="Pfam" id="PF00335">
    <property type="entry name" value="Tetraspanin"/>
    <property type="match status" value="1"/>
</dbReference>
<protein>
    <recommendedName>
        <fullName evidence="7">Tetraspanin</fullName>
    </recommendedName>
</protein>
<dbReference type="InterPro" id="IPR018499">
    <property type="entry name" value="Tetraspanin/Peripherin"/>
</dbReference>
<feature type="transmembrane region" description="Helical" evidence="7">
    <location>
        <begin position="214"/>
        <end position="239"/>
    </location>
</feature>
<keyword evidence="5 7" id="KW-0472">Membrane</keyword>
<dbReference type="SUPFAM" id="SSF48652">
    <property type="entry name" value="Tetraspanin"/>
    <property type="match status" value="1"/>
</dbReference>
<evidence type="ECO:0000256" key="7">
    <source>
        <dbReference type="RuleBase" id="RU361218"/>
    </source>
</evidence>
<comment type="subcellular location">
    <subcellularLocation>
        <location evidence="1 7">Membrane</location>
        <topology evidence="1 7">Multi-pass membrane protein</topology>
    </subcellularLocation>
</comment>
<sequence length="246" mass="26366">MCCSGFLKIMMFIFNGGIFVAGASILGVGIWVKVDSGSLLGLLDKVEGTPSGLSQLVNVSYLLIGVGCVLLVIGFLGCCGAVRESRCMLLTFFSIVLIIFLVEVVGAVVLLVFQGVADQLLESLEDEVRRSIQTDYGKDEGLTSLWNATMTQFQCCGYKNYTDFDGSPFNVRGVYPETCCNSTITVDVCSQNKAEQSMIDGCFNKLLQLIEENALIIAGVALGIAALEIAAMVVSMVLYKKIGSKA</sequence>
<dbReference type="InterPro" id="IPR018503">
    <property type="entry name" value="Tetraspanin_CS"/>
</dbReference>
<keyword evidence="4 7" id="KW-1133">Transmembrane helix</keyword>
<dbReference type="PRINTS" id="PR00259">
    <property type="entry name" value="TMFOUR"/>
</dbReference>
<accession>A0A4U5U3K3</accession>
<evidence type="ECO:0000256" key="3">
    <source>
        <dbReference type="ARBA" id="ARBA00022692"/>
    </source>
</evidence>
<keyword evidence="3 7" id="KW-0812">Transmembrane</keyword>
<dbReference type="PIRSF" id="PIRSF002419">
    <property type="entry name" value="Tetraspanin"/>
    <property type="match status" value="1"/>
</dbReference>
<dbReference type="PROSITE" id="PS00421">
    <property type="entry name" value="TM4_1"/>
    <property type="match status" value="1"/>
</dbReference>
<evidence type="ECO:0000313" key="9">
    <source>
        <dbReference type="Proteomes" id="UP000298787"/>
    </source>
</evidence>
<gene>
    <name evidence="8" type="ORF">D9C73_002071</name>
</gene>
<name>A0A4U5U3K3_COLLU</name>
<dbReference type="AlphaFoldDB" id="A0A4U5U3K3"/>
<feature type="transmembrane region" description="Helical" evidence="7">
    <location>
        <begin position="89"/>
        <end position="113"/>
    </location>
</feature>
<dbReference type="InterPro" id="IPR008952">
    <property type="entry name" value="Tetraspanin_EC2_sf"/>
</dbReference>
<dbReference type="STRING" id="240159.A0A4U5U3K3"/>
<dbReference type="EMBL" id="CM014080">
    <property type="protein sequence ID" value="TKS68011.1"/>
    <property type="molecule type" value="Genomic_DNA"/>
</dbReference>
<organism evidence="8 9">
    <name type="scientific">Collichthys lucidus</name>
    <name type="common">Big head croaker</name>
    <name type="synonym">Sciaena lucida</name>
    <dbReference type="NCBI Taxonomy" id="240159"/>
    <lineage>
        <taxon>Eukaryota</taxon>
        <taxon>Metazoa</taxon>
        <taxon>Chordata</taxon>
        <taxon>Craniata</taxon>
        <taxon>Vertebrata</taxon>
        <taxon>Euteleostomi</taxon>
        <taxon>Actinopterygii</taxon>
        <taxon>Neopterygii</taxon>
        <taxon>Teleostei</taxon>
        <taxon>Neoteleostei</taxon>
        <taxon>Acanthomorphata</taxon>
        <taxon>Eupercaria</taxon>
        <taxon>Sciaenidae</taxon>
        <taxon>Collichthys</taxon>
    </lineage>
</organism>
<feature type="disulfide bond" evidence="6">
    <location>
        <begin position="156"/>
        <end position="179"/>
    </location>
</feature>
<dbReference type="Gene3D" id="1.10.1450.10">
    <property type="entry name" value="Tetraspanin"/>
    <property type="match status" value="1"/>
</dbReference>
<evidence type="ECO:0000256" key="1">
    <source>
        <dbReference type="ARBA" id="ARBA00004141"/>
    </source>
</evidence>
<feature type="transmembrane region" description="Helical" evidence="7">
    <location>
        <begin position="59"/>
        <end position="82"/>
    </location>
</feature>
<dbReference type="CDD" id="cd03156">
    <property type="entry name" value="uroplakin_I_like_LEL"/>
    <property type="match status" value="1"/>
</dbReference>
<evidence type="ECO:0000256" key="5">
    <source>
        <dbReference type="ARBA" id="ARBA00023136"/>
    </source>
</evidence>
<dbReference type="PANTHER" id="PTHR19282:SF561">
    <property type="entry name" value="TETRASPANIN"/>
    <property type="match status" value="1"/>
</dbReference>
<comment type="similarity">
    <text evidence="2 7">Belongs to the tetraspanin (TM4SF) family.</text>
</comment>
<evidence type="ECO:0000256" key="4">
    <source>
        <dbReference type="ARBA" id="ARBA00022989"/>
    </source>
</evidence>
<keyword evidence="9" id="KW-1185">Reference proteome</keyword>
<dbReference type="GO" id="GO:0005886">
    <property type="term" value="C:plasma membrane"/>
    <property type="evidence" value="ECO:0007669"/>
    <property type="project" value="TreeGrafter"/>
</dbReference>